<evidence type="ECO:0000313" key="1">
    <source>
        <dbReference type="EMBL" id="KAH7431775.1"/>
    </source>
</evidence>
<keyword evidence="2" id="KW-1185">Reference proteome</keyword>
<gene>
    <name evidence="1" type="ORF">KP509_08G065900</name>
</gene>
<reference evidence="1" key="1">
    <citation type="submission" date="2021-08" db="EMBL/GenBank/DDBJ databases">
        <title>WGS assembly of Ceratopteris richardii.</title>
        <authorList>
            <person name="Marchant D.B."/>
            <person name="Chen G."/>
            <person name="Jenkins J."/>
            <person name="Shu S."/>
            <person name="Leebens-Mack J."/>
            <person name="Grimwood J."/>
            <person name="Schmutz J."/>
            <person name="Soltis P."/>
            <person name="Soltis D."/>
            <person name="Chen Z.-H."/>
        </authorList>
    </citation>
    <scope>NUCLEOTIDE SEQUENCE</scope>
    <source>
        <strain evidence="1">Whitten #5841</strain>
        <tissue evidence="1">Leaf</tissue>
    </source>
</reference>
<sequence>MVCTCDHTCTTGNPCGHCSSGACGCGADCRCGTSATSAQGTQGGGNACVCGTACECIRSPVTGNFVCRCIQSDCTACNTCSSQRARVGVGGTML</sequence>
<accession>A0A8T2UE16</accession>
<evidence type="ECO:0008006" key="3">
    <source>
        <dbReference type="Google" id="ProtNLM"/>
    </source>
</evidence>
<organism evidence="1 2">
    <name type="scientific">Ceratopteris richardii</name>
    <name type="common">Triangle waterfern</name>
    <dbReference type="NCBI Taxonomy" id="49495"/>
    <lineage>
        <taxon>Eukaryota</taxon>
        <taxon>Viridiplantae</taxon>
        <taxon>Streptophyta</taxon>
        <taxon>Embryophyta</taxon>
        <taxon>Tracheophyta</taxon>
        <taxon>Polypodiopsida</taxon>
        <taxon>Polypodiidae</taxon>
        <taxon>Polypodiales</taxon>
        <taxon>Pteridineae</taxon>
        <taxon>Pteridaceae</taxon>
        <taxon>Parkerioideae</taxon>
        <taxon>Ceratopteris</taxon>
    </lineage>
</organism>
<comment type="caution">
    <text evidence="1">The sequence shown here is derived from an EMBL/GenBank/DDBJ whole genome shotgun (WGS) entry which is preliminary data.</text>
</comment>
<dbReference type="Proteomes" id="UP000825935">
    <property type="component" value="Chromosome 8"/>
</dbReference>
<evidence type="ECO:0000313" key="2">
    <source>
        <dbReference type="Proteomes" id="UP000825935"/>
    </source>
</evidence>
<proteinExistence type="predicted"/>
<dbReference type="AlphaFoldDB" id="A0A8T2UE16"/>
<dbReference type="EMBL" id="CM035413">
    <property type="protein sequence ID" value="KAH7431775.1"/>
    <property type="molecule type" value="Genomic_DNA"/>
</dbReference>
<name>A0A8T2UE16_CERRI</name>
<protein>
    <recommendedName>
        <fullName evidence="3">Metallothionein</fullName>
    </recommendedName>
</protein>